<evidence type="ECO:0000313" key="2">
    <source>
        <dbReference type="Proteomes" id="UP000321249"/>
    </source>
</evidence>
<dbReference type="Proteomes" id="UP000321249">
    <property type="component" value="Unassembled WGS sequence"/>
</dbReference>
<reference evidence="1 2" key="1">
    <citation type="journal article" date="2015" name="J. Microbiol.">
        <title>Sphingosinicella ginsenosidimutans sp. nov., with ginsenoside converting activity.</title>
        <authorList>
            <person name="Kim J.K."/>
            <person name="Kang M.S."/>
            <person name="Park S.C."/>
            <person name="Kim K.M."/>
            <person name="Choi K."/>
            <person name="Yoon M.H."/>
            <person name="Im W.T."/>
        </authorList>
    </citation>
    <scope>NUCLEOTIDE SEQUENCE [LARGE SCALE GENOMIC DNA]</scope>
    <source>
        <strain evidence="1 2">BS-11</strain>
    </source>
</reference>
<protein>
    <submittedName>
        <fullName evidence="1">Uncharacterized protein</fullName>
    </submittedName>
</protein>
<name>A0A5C6TWU8_9SPHN</name>
<accession>A0A5C6TWU8</accession>
<proteinExistence type="predicted"/>
<comment type="caution">
    <text evidence="1">The sequence shown here is derived from an EMBL/GenBank/DDBJ whole genome shotgun (WGS) entry which is preliminary data.</text>
</comment>
<dbReference type="EMBL" id="VOQQ01000001">
    <property type="protein sequence ID" value="TXC64953.1"/>
    <property type="molecule type" value="Genomic_DNA"/>
</dbReference>
<dbReference type="AlphaFoldDB" id="A0A5C6TWU8"/>
<organism evidence="1 2">
    <name type="scientific">Allosphingosinicella ginsenosidimutans</name>
    <dbReference type="NCBI Taxonomy" id="1176539"/>
    <lineage>
        <taxon>Bacteria</taxon>
        <taxon>Pseudomonadati</taxon>
        <taxon>Pseudomonadota</taxon>
        <taxon>Alphaproteobacteria</taxon>
        <taxon>Sphingomonadales</taxon>
        <taxon>Sphingomonadaceae</taxon>
        <taxon>Allosphingosinicella</taxon>
    </lineage>
</organism>
<evidence type="ECO:0000313" key="1">
    <source>
        <dbReference type="EMBL" id="TXC64953.1"/>
    </source>
</evidence>
<gene>
    <name evidence="1" type="ORF">FRZ32_06685</name>
</gene>
<dbReference type="OrthoDB" id="7426653at2"/>
<sequence length="154" mass="16152">MFSGFFSGPVVAQQHSLGTFGTWGAFASVRRCYAIAAPYQATASAAGARPFASIGHWPGLHIAGQVQIRLSRPARAGSAVLLRIDGRVFQLAARGADAWAADTAADAQIADAMRTGIEMSVETRAEGGRTVRDFYHLRGAATAMDAAAIACRAR</sequence>
<keyword evidence="2" id="KW-1185">Reference proteome</keyword>